<dbReference type="PANTHER" id="PTHR33375">
    <property type="entry name" value="CHROMOSOME-PARTITIONING PROTEIN PARB-RELATED"/>
    <property type="match status" value="1"/>
</dbReference>
<dbReference type="Pfam" id="PF02195">
    <property type="entry name" value="ParB_N"/>
    <property type="match status" value="1"/>
</dbReference>
<dbReference type="SUPFAM" id="SSF110849">
    <property type="entry name" value="ParB/Sulfiredoxin"/>
    <property type="match status" value="1"/>
</dbReference>
<evidence type="ECO:0000259" key="2">
    <source>
        <dbReference type="SMART" id="SM00470"/>
    </source>
</evidence>
<organism evidence="3 4">
    <name type="scientific">Roseibium aggregatum</name>
    <dbReference type="NCBI Taxonomy" id="187304"/>
    <lineage>
        <taxon>Bacteria</taxon>
        <taxon>Pseudomonadati</taxon>
        <taxon>Pseudomonadota</taxon>
        <taxon>Alphaproteobacteria</taxon>
        <taxon>Hyphomicrobiales</taxon>
        <taxon>Stappiaceae</taxon>
        <taxon>Roseibium</taxon>
    </lineage>
</organism>
<dbReference type="NCBIfam" id="TIGR00180">
    <property type="entry name" value="parB_part"/>
    <property type="match status" value="1"/>
</dbReference>
<dbReference type="InterPro" id="IPR036086">
    <property type="entry name" value="ParB/Sulfiredoxin_sf"/>
</dbReference>
<evidence type="ECO:0000313" key="4">
    <source>
        <dbReference type="Proteomes" id="UP000048926"/>
    </source>
</evidence>
<proteinExistence type="inferred from homology"/>
<dbReference type="RefSeq" id="WP_187306650.1">
    <property type="nucleotide sequence ID" value="NZ_CXST01000013.1"/>
</dbReference>
<dbReference type="SUPFAM" id="SSF109709">
    <property type="entry name" value="KorB DNA-binding domain-like"/>
    <property type="match status" value="1"/>
</dbReference>
<accession>A0A0M6YC63</accession>
<dbReference type="GO" id="GO:0007059">
    <property type="term" value="P:chromosome segregation"/>
    <property type="evidence" value="ECO:0007669"/>
    <property type="project" value="TreeGrafter"/>
</dbReference>
<dbReference type="Proteomes" id="UP000048926">
    <property type="component" value="Unassembled WGS sequence"/>
</dbReference>
<dbReference type="EMBL" id="CXST01000013">
    <property type="protein sequence ID" value="CTQ47682.1"/>
    <property type="molecule type" value="Genomic_DNA"/>
</dbReference>
<gene>
    <name evidence="3" type="primary">parB_3</name>
    <name evidence="3" type="ORF">LAL4801_06144</name>
</gene>
<protein>
    <submittedName>
        <fullName evidence="3">Putative chromosome-partitioning protein ParB</fullName>
    </submittedName>
</protein>
<reference evidence="4" key="1">
    <citation type="submission" date="2015-07" db="EMBL/GenBank/DDBJ databases">
        <authorList>
            <person name="Rodrigo-Torres Lidia"/>
            <person name="Arahal R.David."/>
        </authorList>
    </citation>
    <scope>NUCLEOTIDE SEQUENCE [LARGE SCALE GENOMIC DNA]</scope>
    <source>
        <strain evidence="4">CECT 4801</strain>
    </source>
</reference>
<feature type="domain" description="ParB-like N-terminal" evidence="2">
    <location>
        <begin position="9"/>
        <end position="105"/>
    </location>
</feature>
<dbReference type="Gene3D" id="3.90.1530.30">
    <property type="match status" value="1"/>
</dbReference>
<dbReference type="Gene3D" id="1.10.10.2830">
    <property type="match status" value="1"/>
</dbReference>
<evidence type="ECO:0000256" key="1">
    <source>
        <dbReference type="ARBA" id="ARBA00006295"/>
    </source>
</evidence>
<dbReference type="InterPro" id="IPR050336">
    <property type="entry name" value="Chromosome_partition/occlusion"/>
</dbReference>
<dbReference type="SMART" id="SM00470">
    <property type="entry name" value="ParB"/>
    <property type="match status" value="1"/>
</dbReference>
<dbReference type="InterPro" id="IPR003115">
    <property type="entry name" value="ParB_N"/>
</dbReference>
<dbReference type="PANTHER" id="PTHR33375:SF7">
    <property type="entry name" value="CHROMOSOME 2-PARTITIONING PROTEIN PARB-RELATED"/>
    <property type="match status" value="1"/>
</dbReference>
<dbReference type="GO" id="GO:0003677">
    <property type="term" value="F:DNA binding"/>
    <property type="evidence" value="ECO:0007669"/>
    <property type="project" value="InterPro"/>
</dbReference>
<comment type="similarity">
    <text evidence="1">Belongs to the ParB family.</text>
</comment>
<dbReference type="GO" id="GO:0005694">
    <property type="term" value="C:chromosome"/>
    <property type="evidence" value="ECO:0007669"/>
    <property type="project" value="TreeGrafter"/>
</dbReference>
<sequence>MTKTDTNRLEISFSKLALDPKNVRKTYTQAGIVELAESIASVGVLQNLVVRPGEKKGTYLVTAGGRRFRAIEHLISNKRMPASVKVTCVLSDEADATEISLAENIMREGMSPADEYRAFKQMADDGKTVSEIASRFGETELVVTKRLKLARVSPRLFEIFEKGEMELAQLQAFTVSDDHDAQERVWDNLSPYYRSSREIRQALTNGKIPASDKRIKFLGGLDAVREAGGTVICDLFDTDGGYAEDGALIDKLVAEKIDALTLEVAGEGWKWCRYQPEIDYTDMQKYGRVYPMARDLSDEEQKHLETLENAVETTGDVYDQSGDEDDRLAFEAAENALEDFRAAWKPEFSDEQKAKAGAILSLGYHGDLRIERGLIDPKDVKVAAQACSDTASDEKAGSDHSKALVAELTARKTAALRLELARNPNLALVVSVHSMAIKTLYEYRAAWTHGAVEVSLDSACLETHIKEAGQCADLDAIERVRESWKSVLPVDPADLWDWCMGVSQEELLRLQAFLVAQTINAISHGDGFNGAGVDHGNRIGAALDLDMADHFQPTAETYFARVKLDVIHDSLVQACGEEAAAPVLKMKKKEAAAYAAEKVAGTRWVPNIMTFTDEAPASEEVIQEAA</sequence>
<name>A0A0M6YC63_9HYPH</name>
<dbReference type="AlphaFoldDB" id="A0A0M6YC63"/>
<dbReference type="CDD" id="cd16406">
    <property type="entry name" value="ParB_N_like"/>
    <property type="match status" value="1"/>
</dbReference>
<evidence type="ECO:0000313" key="3">
    <source>
        <dbReference type="EMBL" id="CTQ47682.1"/>
    </source>
</evidence>
<dbReference type="InterPro" id="IPR004437">
    <property type="entry name" value="ParB/RepB/Spo0J"/>
</dbReference>
<keyword evidence="4" id="KW-1185">Reference proteome</keyword>